<dbReference type="AlphaFoldDB" id="A0A426Z0C8"/>
<sequence length="146" mass="16177">SHVMASAAASRLDLDLSEKEVENPVVVTRAAWVENAQRPSLRREGETQHQSEDSKEEKRPAPRGHGCCTGRQVRVDGCLSLTGENEPWRRRFHHVACCMRQPPRKHRGGGQRGERKKGVRGAGILRGEKKEGGGVVELGIEEEGPR</sequence>
<accession>A0A426Z0C8</accession>
<dbReference type="EMBL" id="AMZH03009171">
    <property type="protein sequence ID" value="RRT57415.1"/>
    <property type="molecule type" value="Genomic_DNA"/>
</dbReference>
<feature type="region of interest" description="Disordered" evidence="1">
    <location>
        <begin position="25"/>
        <end position="71"/>
    </location>
</feature>
<evidence type="ECO:0000313" key="2">
    <source>
        <dbReference type="EMBL" id="RRT57415.1"/>
    </source>
</evidence>
<reference evidence="2 3" key="1">
    <citation type="journal article" date="2014" name="Agronomy (Basel)">
        <title>A Draft Genome Sequence for Ensete ventricosum, the Drought-Tolerant Tree Against Hunger.</title>
        <authorList>
            <person name="Harrison J."/>
            <person name="Moore K.A."/>
            <person name="Paszkiewicz K."/>
            <person name="Jones T."/>
            <person name="Grant M."/>
            <person name="Ambacheew D."/>
            <person name="Muzemil S."/>
            <person name="Studholme D.J."/>
        </authorList>
    </citation>
    <scope>NUCLEOTIDE SEQUENCE [LARGE SCALE GENOMIC DNA]</scope>
</reference>
<feature type="compositionally biased region" description="Basic residues" evidence="1">
    <location>
        <begin position="102"/>
        <end position="119"/>
    </location>
</feature>
<feature type="compositionally biased region" description="Low complexity" evidence="1">
    <location>
        <begin position="1"/>
        <end position="11"/>
    </location>
</feature>
<comment type="caution">
    <text evidence="2">The sequence shown here is derived from an EMBL/GenBank/DDBJ whole genome shotgun (WGS) entry which is preliminary data.</text>
</comment>
<evidence type="ECO:0000256" key="1">
    <source>
        <dbReference type="SAM" id="MobiDB-lite"/>
    </source>
</evidence>
<feature type="compositionally biased region" description="Basic and acidic residues" evidence="1">
    <location>
        <begin position="41"/>
        <end position="60"/>
    </location>
</feature>
<gene>
    <name evidence="2" type="ORF">B296_00015018</name>
</gene>
<feature type="region of interest" description="Disordered" evidence="1">
    <location>
        <begin position="1"/>
        <end position="20"/>
    </location>
</feature>
<protein>
    <submittedName>
        <fullName evidence="2">Uncharacterized protein</fullName>
    </submittedName>
</protein>
<evidence type="ECO:0000313" key="3">
    <source>
        <dbReference type="Proteomes" id="UP000287651"/>
    </source>
</evidence>
<dbReference type="Proteomes" id="UP000287651">
    <property type="component" value="Unassembled WGS sequence"/>
</dbReference>
<organism evidence="2 3">
    <name type="scientific">Ensete ventricosum</name>
    <name type="common">Abyssinian banana</name>
    <name type="synonym">Musa ensete</name>
    <dbReference type="NCBI Taxonomy" id="4639"/>
    <lineage>
        <taxon>Eukaryota</taxon>
        <taxon>Viridiplantae</taxon>
        <taxon>Streptophyta</taxon>
        <taxon>Embryophyta</taxon>
        <taxon>Tracheophyta</taxon>
        <taxon>Spermatophyta</taxon>
        <taxon>Magnoliopsida</taxon>
        <taxon>Liliopsida</taxon>
        <taxon>Zingiberales</taxon>
        <taxon>Musaceae</taxon>
        <taxon>Ensete</taxon>
    </lineage>
</organism>
<feature type="non-terminal residue" evidence="2">
    <location>
        <position position="1"/>
    </location>
</feature>
<proteinExistence type="predicted"/>
<name>A0A426Z0C8_ENSVE</name>
<feature type="region of interest" description="Disordered" evidence="1">
    <location>
        <begin position="101"/>
        <end position="146"/>
    </location>
</feature>